<dbReference type="InterPro" id="IPR049883">
    <property type="entry name" value="NOTCH1_EGF-like"/>
</dbReference>
<feature type="domain" description="EGF-like" evidence="11">
    <location>
        <begin position="551"/>
        <end position="591"/>
    </location>
</feature>
<dbReference type="SUPFAM" id="SSF57196">
    <property type="entry name" value="EGF/Laminin"/>
    <property type="match status" value="1"/>
</dbReference>
<dbReference type="FunFam" id="2.10.25.10:FF:000038">
    <property type="entry name" value="Fibrillin 2"/>
    <property type="match status" value="1"/>
</dbReference>
<dbReference type="Pfam" id="PF02494">
    <property type="entry name" value="HYR"/>
    <property type="match status" value="1"/>
</dbReference>
<dbReference type="SUPFAM" id="SSF57184">
    <property type="entry name" value="Growth factor receptor domain"/>
    <property type="match status" value="3"/>
</dbReference>
<dbReference type="Pfam" id="PF14670">
    <property type="entry name" value="FXa_inhibition"/>
    <property type="match status" value="4"/>
</dbReference>
<comment type="caution">
    <text evidence="8">Lacks conserved residue(s) required for the propagation of feature annotation.</text>
</comment>
<evidence type="ECO:0000313" key="14">
    <source>
        <dbReference type="EMBL" id="CAL1275012.1"/>
    </source>
</evidence>
<keyword evidence="3" id="KW-0272">Extracellular matrix</keyword>
<feature type="domain" description="EGF-like" evidence="11">
    <location>
        <begin position="444"/>
        <end position="484"/>
    </location>
</feature>
<dbReference type="InterPro" id="IPR035976">
    <property type="entry name" value="Sushi/SCR/CCP_sf"/>
</dbReference>
<evidence type="ECO:0000313" key="15">
    <source>
        <dbReference type="Proteomes" id="UP001497382"/>
    </source>
</evidence>
<feature type="domain" description="EGF-like" evidence="11">
    <location>
        <begin position="644"/>
        <end position="685"/>
    </location>
</feature>
<feature type="signal peptide" evidence="10">
    <location>
        <begin position="1"/>
        <end position="21"/>
    </location>
</feature>
<dbReference type="Proteomes" id="UP001497382">
    <property type="component" value="Unassembled WGS sequence"/>
</dbReference>
<keyword evidence="6" id="KW-0677">Repeat</keyword>
<dbReference type="InterPro" id="IPR000152">
    <property type="entry name" value="EGF-type_Asp/Asn_hydroxyl_site"/>
</dbReference>
<dbReference type="PROSITE" id="PS00010">
    <property type="entry name" value="ASX_HYDROXYL"/>
    <property type="match status" value="4"/>
</dbReference>
<proteinExistence type="inferred from homology"/>
<dbReference type="Gene3D" id="2.10.70.10">
    <property type="entry name" value="Complement Module, domain 1"/>
    <property type="match status" value="4"/>
</dbReference>
<dbReference type="SMART" id="SM01411">
    <property type="entry name" value="Ephrin_rec_like"/>
    <property type="match status" value="1"/>
</dbReference>
<dbReference type="InterPro" id="IPR000436">
    <property type="entry name" value="Sushi_SCR_CCP_dom"/>
</dbReference>
<feature type="domain" description="Sushi" evidence="13">
    <location>
        <begin position="849"/>
        <end position="912"/>
    </location>
</feature>
<evidence type="ECO:0000256" key="5">
    <source>
        <dbReference type="ARBA" id="ARBA00022729"/>
    </source>
</evidence>
<evidence type="ECO:0000256" key="7">
    <source>
        <dbReference type="ARBA" id="ARBA00023157"/>
    </source>
</evidence>
<keyword evidence="3" id="KW-0964">Secreted</keyword>
<dbReference type="CDD" id="cd00054">
    <property type="entry name" value="EGF_CA"/>
    <property type="match status" value="6"/>
</dbReference>
<comment type="subcellular location">
    <subcellularLocation>
        <location evidence="1">Secreted</location>
        <location evidence="1">Extracellular space</location>
        <location evidence="1">Extracellular matrix</location>
    </subcellularLocation>
</comment>
<organism evidence="14 15">
    <name type="scientific">Larinioides sclopetarius</name>
    <dbReference type="NCBI Taxonomy" id="280406"/>
    <lineage>
        <taxon>Eukaryota</taxon>
        <taxon>Metazoa</taxon>
        <taxon>Ecdysozoa</taxon>
        <taxon>Arthropoda</taxon>
        <taxon>Chelicerata</taxon>
        <taxon>Arachnida</taxon>
        <taxon>Araneae</taxon>
        <taxon>Araneomorphae</taxon>
        <taxon>Entelegynae</taxon>
        <taxon>Araneoidea</taxon>
        <taxon>Araneidae</taxon>
        <taxon>Larinioides</taxon>
    </lineage>
</organism>
<dbReference type="PROSITE" id="PS50923">
    <property type="entry name" value="SUSHI"/>
    <property type="match status" value="4"/>
</dbReference>
<evidence type="ECO:0000256" key="8">
    <source>
        <dbReference type="PROSITE-ProRule" id="PRU00076"/>
    </source>
</evidence>
<dbReference type="EMBL" id="CAXIEN010000081">
    <property type="protein sequence ID" value="CAL1275012.1"/>
    <property type="molecule type" value="Genomic_DNA"/>
</dbReference>
<sequence>MAIAFIFTIVLQALLYAISSGEPCVGEWSTTTTKYRTLNFKEDSFVHVSCKYRDLKVDGEEVIKCVGGQLPTYLPQCVLRKSSCPSLKAPILGSMKCSTTAPEVGSSCTFACQNTHYLKGTSTRICTEDLRWSGSAARCIMKTECSEPFPLHQGTVTGCSPQRKPKYDDTCYFRCNEGFRLVGPSQLKCRLDGRLTDEKGREIFPRCEPFVPTNPPASTDIQSRPRPISPTSWLSCQVSNGYCSHNCHREPKGIRCSCRSGYRLADDGKTCFPFVPTNPPANAYIQNRPRPISPTSWLSCQVSNGYCSHNCHQEQKGIRCSCRSGYRLADDGKNCFDVDECQDETLNKCDHHCRNTEGSYHCLCRQGYTSSDGFRCERRIEVPAYVTPDDEDFRNTPRPDSPHPGSLCRVQGYCSHYCHQEIEGIRCSCRSGYQLYSDGRTCFDVDECQDETLNKCDHHCRNTVGSYHCLCRQGYTSQDGFRCERISPISTINSGVEDSRNTPRPVAATSRFSCEKRNGNCSQLCHQELRGVRCSCRSGYRLAPDGRTCRDVDECSDDKLNKCDHTCRNTKGGYICNCREGFVSPDGFRCEGCRVNSYRSTTDITCKECPFNSHTDGEEKTSINDCICNSGFTGNPGRGIPCTDIDECADGDNFGCSHRCVNTPGSAHCSCPPGYELKEDGKTCIDIDECSIKNGGCDGICHNTIGNFTCSCPEGYVASPDDRYSCDDVNECAEGNGGCSGKCANFKGGFHCFCSEGYHLHPDGKSCIPVYCPRVFVPHHSNLRCKNSMKNKDKNTYRPGEMPEDKEFPVGAVCRIKCDKGYDFQDSHSGIVCQNDGKWNATLPECRVLQCPPLSPPLNGDVYPSSCKEGSSTVKEKCIFTCQPGYRITGQETLTCQNNLTWAKKKPTLCVPETEVSISCPDDDITIELTPDEGWAEMQLNSPRTTLAAGPIRVSPEWVTLDRASVFPAGETEVTFSVTSGNKTAECSISVIVLDKHPPVFPDCPDTLSVTSSLGGTAFNWEEPVPQDNVGIASVSKSLEPDSILSSGLHFVEYVARDFAGNVGQCIFHINVTATGGCNDLADPENGEANCQEWMFGKICQPTCFDNYTRPPELFACDESGTWAPSDFISPCLP</sequence>
<keyword evidence="9" id="KW-0768">Sushi</keyword>
<dbReference type="InterPro" id="IPR001881">
    <property type="entry name" value="EGF-like_Ca-bd_dom"/>
</dbReference>
<dbReference type="FunFam" id="2.10.25.10:FF:000037">
    <property type="entry name" value="Signal peptide, CUB domain and EGF-like domain-containing 2"/>
    <property type="match status" value="3"/>
</dbReference>
<dbReference type="Pfam" id="PF12662">
    <property type="entry name" value="cEGF"/>
    <property type="match status" value="1"/>
</dbReference>
<dbReference type="AlphaFoldDB" id="A0AAV1ZTJ4"/>
<dbReference type="SMART" id="SM00032">
    <property type="entry name" value="CCP"/>
    <property type="match status" value="6"/>
</dbReference>
<keyword evidence="5 10" id="KW-0732">Signal</keyword>
<dbReference type="InterPro" id="IPR018097">
    <property type="entry name" value="EGF_Ca-bd_CS"/>
</dbReference>
<dbReference type="PROSITE" id="PS01187">
    <property type="entry name" value="EGF_CA"/>
    <property type="match status" value="5"/>
</dbReference>
<keyword evidence="7 9" id="KW-1015">Disulfide bond</keyword>
<dbReference type="SMART" id="SM00181">
    <property type="entry name" value="EGF"/>
    <property type="match status" value="10"/>
</dbReference>
<dbReference type="FunFam" id="2.10.25.10:FF:000119">
    <property type="entry name" value="vitamin K-dependent protein S"/>
    <property type="match status" value="1"/>
</dbReference>
<dbReference type="PROSITE" id="PS50825">
    <property type="entry name" value="HYR"/>
    <property type="match status" value="1"/>
</dbReference>
<dbReference type="InterPro" id="IPR026823">
    <property type="entry name" value="cEGF"/>
</dbReference>
<dbReference type="Gene3D" id="2.10.25.10">
    <property type="entry name" value="Laminin"/>
    <property type="match status" value="10"/>
</dbReference>
<dbReference type="SMART" id="SM00179">
    <property type="entry name" value="EGF_CA"/>
    <property type="match status" value="6"/>
</dbReference>
<dbReference type="InterPro" id="IPR000742">
    <property type="entry name" value="EGF"/>
</dbReference>
<evidence type="ECO:0000256" key="4">
    <source>
        <dbReference type="ARBA" id="ARBA00022536"/>
    </source>
</evidence>
<dbReference type="CDD" id="cd00033">
    <property type="entry name" value="CCP"/>
    <property type="match status" value="4"/>
</dbReference>
<dbReference type="InterPro" id="IPR003410">
    <property type="entry name" value="HYR_dom"/>
</dbReference>
<evidence type="ECO:0000259" key="12">
    <source>
        <dbReference type="PROSITE" id="PS50825"/>
    </source>
</evidence>
<feature type="domain" description="HYR" evidence="12">
    <location>
        <begin position="994"/>
        <end position="1074"/>
    </location>
</feature>
<keyword evidence="4 8" id="KW-0245">EGF-like domain</keyword>
<dbReference type="InterPro" id="IPR052235">
    <property type="entry name" value="Nephronectin_domain"/>
</dbReference>
<gene>
    <name evidence="14" type="ORF">LARSCL_LOCUS7845</name>
</gene>
<dbReference type="Pfam" id="PF00084">
    <property type="entry name" value="Sushi"/>
    <property type="match status" value="4"/>
</dbReference>
<evidence type="ECO:0000256" key="10">
    <source>
        <dbReference type="SAM" id="SignalP"/>
    </source>
</evidence>
<evidence type="ECO:0000256" key="6">
    <source>
        <dbReference type="ARBA" id="ARBA00022737"/>
    </source>
</evidence>
<dbReference type="SUPFAM" id="SSF57535">
    <property type="entry name" value="Complement control module/SCR domain"/>
    <property type="match status" value="4"/>
</dbReference>
<feature type="domain" description="Sushi" evidence="13">
    <location>
        <begin position="783"/>
        <end position="848"/>
    </location>
</feature>
<feature type="domain" description="EGF-like" evidence="11">
    <location>
        <begin position="337"/>
        <end position="377"/>
    </location>
</feature>
<evidence type="ECO:0000256" key="9">
    <source>
        <dbReference type="PROSITE-ProRule" id="PRU00302"/>
    </source>
</evidence>
<feature type="domain" description="Sushi" evidence="13">
    <location>
        <begin position="143"/>
        <end position="209"/>
    </location>
</feature>
<protein>
    <submittedName>
        <fullName evidence="14">Uncharacterized protein</fullName>
    </submittedName>
</protein>
<evidence type="ECO:0000259" key="11">
    <source>
        <dbReference type="PROSITE" id="PS50026"/>
    </source>
</evidence>
<dbReference type="Pfam" id="PF07645">
    <property type="entry name" value="EGF_CA"/>
    <property type="match status" value="3"/>
</dbReference>
<comment type="caution">
    <text evidence="14">The sequence shown here is derived from an EMBL/GenBank/DDBJ whole genome shotgun (WGS) entry which is preliminary data.</text>
</comment>
<evidence type="ECO:0000256" key="1">
    <source>
        <dbReference type="ARBA" id="ARBA00004498"/>
    </source>
</evidence>
<feature type="chain" id="PRO_5043606670" evidence="10">
    <location>
        <begin position="22"/>
        <end position="1134"/>
    </location>
</feature>
<dbReference type="GO" id="GO:0005509">
    <property type="term" value="F:calcium ion binding"/>
    <property type="evidence" value="ECO:0007669"/>
    <property type="project" value="InterPro"/>
</dbReference>
<comment type="similarity">
    <text evidence="2">Belongs to the fibulin family.</text>
</comment>
<name>A0AAV1ZTJ4_9ARAC</name>
<reference evidence="14 15" key="1">
    <citation type="submission" date="2024-04" db="EMBL/GenBank/DDBJ databases">
        <authorList>
            <person name="Rising A."/>
            <person name="Reimegard J."/>
            <person name="Sonavane S."/>
            <person name="Akerstrom W."/>
            <person name="Nylinder S."/>
            <person name="Hedman E."/>
            <person name="Kallberg Y."/>
        </authorList>
    </citation>
    <scope>NUCLEOTIDE SEQUENCE [LARGE SCALE GENOMIC DNA]</scope>
</reference>
<dbReference type="PANTHER" id="PTHR24050">
    <property type="entry name" value="PA14 DOMAIN-CONTAINING PROTEIN"/>
    <property type="match status" value="1"/>
</dbReference>
<dbReference type="InterPro" id="IPR009030">
    <property type="entry name" value="Growth_fac_rcpt_cys_sf"/>
</dbReference>
<dbReference type="PROSITE" id="PS01186">
    <property type="entry name" value="EGF_2"/>
    <property type="match status" value="5"/>
</dbReference>
<evidence type="ECO:0000259" key="13">
    <source>
        <dbReference type="PROSITE" id="PS50923"/>
    </source>
</evidence>
<evidence type="ECO:0000256" key="3">
    <source>
        <dbReference type="ARBA" id="ARBA00022530"/>
    </source>
</evidence>
<dbReference type="PROSITE" id="PS50026">
    <property type="entry name" value="EGF_3"/>
    <property type="match status" value="4"/>
</dbReference>
<dbReference type="PANTHER" id="PTHR24050:SF27">
    <property type="entry name" value="FIBRILLIN-1"/>
    <property type="match status" value="1"/>
</dbReference>
<feature type="domain" description="Sushi" evidence="13">
    <location>
        <begin position="82"/>
        <end position="141"/>
    </location>
</feature>
<evidence type="ECO:0000256" key="2">
    <source>
        <dbReference type="ARBA" id="ARBA00006127"/>
    </source>
</evidence>
<keyword evidence="15" id="KW-1185">Reference proteome</keyword>
<accession>A0AAV1ZTJ4</accession>
<feature type="disulfide bond" evidence="9">
    <location>
        <begin position="112"/>
        <end position="139"/>
    </location>
</feature>